<name>A0AA39LS88_9BILA</name>
<organism evidence="2 3">
    <name type="scientific">Steinernema hermaphroditum</name>
    <dbReference type="NCBI Taxonomy" id="289476"/>
    <lineage>
        <taxon>Eukaryota</taxon>
        <taxon>Metazoa</taxon>
        <taxon>Ecdysozoa</taxon>
        <taxon>Nematoda</taxon>
        <taxon>Chromadorea</taxon>
        <taxon>Rhabditida</taxon>
        <taxon>Tylenchina</taxon>
        <taxon>Panagrolaimomorpha</taxon>
        <taxon>Strongyloidoidea</taxon>
        <taxon>Steinernematidae</taxon>
        <taxon>Steinernema</taxon>
    </lineage>
</organism>
<dbReference type="Proteomes" id="UP001175271">
    <property type="component" value="Unassembled WGS sequence"/>
</dbReference>
<keyword evidence="1" id="KW-0732">Signal</keyword>
<keyword evidence="3" id="KW-1185">Reference proteome</keyword>
<gene>
    <name evidence="2" type="ORF">QR680_003841</name>
</gene>
<proteinExistence type="predicted"/>
<feature type="signal peptide" evidence="1">
    <location>
        <begin position="1"/>
        <end position="18"/>
    </location>
</feature>
<evidence type="ECO:0000256" key="1">
    <source>
        <dbReference type="SAM" id="SignalP"/>
    </source>
</evidence>
<dbReference type="AlphaFoldDB" id="A0AA39LS88"/>
<reference evidence="2" key="1">
    <citation type="submission" date="2023-06" db="EMBL/GenBank/DDBJ databases">
        <title>Genomic analysis of the entomopathogenic nematode Steinernema hermaphroditum.</title>
        <authorList>
            <person name="Schwarz E.M."/>
            <person name="Heppert J.K."/>
            <person name="Baniya A."/>
            <person name="Schwartz H.T."/>
            <person name="Tan C.-H."/>
            <person name="Antoshechkin I."/>
            <person name="Sternberg P.W."/>
            <person name="Goodrich-Blair H."/>
            <person name="Dillman A.R."/>
        </authorList>
    </citation>
    <scope>NUCLEOTIDE SEQUENCE</scope>
    <source>
        <strain evidence="2">PS9179</strain>
        <tissue evidence="2">Whole animal</tissue>
    </source>
</reference>
<evidence type="ECO:0000313" key="3">
    <source>
        <dbReference type="Proteomes" id="UP001175271"/>
    </source>
</evidence>
<dbReference type="EMBL" id="JAUCMV010000003">
    <property type="protein sequence ID" value="KAK0408226.1"/>
    <property type="molecule type" value="Genomic_DNA"/>
</dbReference>
<evidence type="ECO:0000313" key="2">
    <source>
        <dbReference type="EMBL" id="KAK0408226.1"/>
    </source>
</evidence>
<protein>
    <submittedName>
        <fullName evidence="2">Uncharacterized protein</fullName>
    </submittedName>
</protein>
<accession>A0AA39LS88</accession>
<comment type="caution">
    <text evidence="2">The sequence shown here is derived from an EMBL/GenBank/DDBJ whole genome shotgun (WGS) entry which is preliminary data.</text>
</comment>
<feature type="chain" id="PRO_5041315221" evidence="1">
    <location>
        <begin position="19"/>
        <end position="89"/>
    </location>
</feature>
<sequence length="89" mass="10115">MNTLFVVLLVFVIAFVNSVPVLLDELESSTRDPCENHLMGRCSNLVLRFGDDDSLVDDGYEDDSRGEKGCTQEERDNHICDEQNFLRFG</sequence>